<dbReference type="InterPro" id="IPR022803">
    <property type="entry name" value="Ribosomal_uL5_dom_sf"/>
</dbReference>
<protein>
    <recommendedName>
        <fullName evidence="7">Large ribosomal subunit protein uL5</fullName>
    </recommendedName>
</protein>
<gene>
    <name evidence="7" type="primary">rpl5</name>
    <name evidence="11" type="ORF">ENP55_03730</name>
</gene>
<dbReference type="NCBIfam" id="NF003258">
    <property type="entry name" value="PRK04219.1"/>
    <property type="match status" value="1"/>
</dbReference>
<dbReference type="Pfam" id="PF00281">
    <property type="entry name" value="Ribosomal_L5"/>
    <property type="match status" value="1"/>
</dbReference>
<dbReference type="PANTHER" id="PTHR11994">
    <property type="entry name" value="60S RIBOSOMAL PROTEIN L11-RELATED"/>
    <property type="match status" value="1"/>
</dbReference>
<dbReference type="GO" id="GO:0005840">
    <property type="term" value="C:ribosome"/>
    <property type="evidence" value="ECO:0007669"/>
    <property type="project" value="UniProtKB-KW"/>
</dbReference>
<comment type="function">
    <text evidence="7">This is 1 of the proteins that bind and probably mediate the attachment of the 5S RNA into the large ribosomal subunit, where it forms part of the central protuberance. In the 70S ribosome it contacts protein S13 of the 30S subunit (bridge B1b), connecting the 2 subunits; this bridge is implicated in subunit movement. May contact the P site tRNA; the 5S rRNA and some of its associated proteins might help stabilize positioning of ribosome-bound tRNAs.</text>
</comment>
<keyword evidence="6 7" id="KW-0687">Ribonucleoprotein</keyword>
<dbReference type="GO" id="GO:1990904">
    <property type="term" value="C:ribonucleoprotein complex"/>
    <property type="evidence" value="ECO:0007669"/>
    <property type="project" value="UniProtKB-KW"/>
</dbReference>
<dbReference type="GO" id="GO:0019843">
    <property type="term" value="F:rRNA binding"/>
    <property type="evidence" value="ECO:0007669"/>
    <property type="project" value="UniProtKB-UniRule"/>
</dbReference>
<evidence type="ECO:0000256" key="8">
    <source>
        <dbReference type="RuleBase" id="RU003930"/>
    </source>
</evidence>
<dbReference type="InterPro" id="IPR057266">
    <property type="entry name" value="Ribosomal_uL5_euk/arc-type"/>
</dbReference>
<dbReference type="Gene3D" id="3.30.1440.10">
    <property type="match status" value="1"/>
</dbReference>
<feature type="domain" description="Large ribosomal subunit protein uL5 N-terminal" evidence="9">
    <location>
        <begin position="22"/>
        <end position="75"/>
    </location>
</feature>
<evidence type="ECO:0000256" key="2">
    <source>
        <dbReference type="ARBA" id="ARBA00022555"/>
    </source>
</evidence>
<organism evidence="11">
    <name type="scientific">Thermosphaera aggregans</name>
    <dbReference type="NCBI Taxonomy" id="54254"/>
    <lineage>
        <taxon>Archaea</taxon>
        <taxon>Thermoproteota</taxon>
        <taxon>Thermoprotei</taxon>
        <taxon>Desulfurococcales</taxon>
        <taxon>Desulfurococcaceae</taxon>
        <taxon>Thermosphaera</taxon>
    </lineage>
</organism>
<accession>A0A7C2BKV4</accession>
<dbReference type="InterPro" id="IPR002132">
    <property type="entry name" value="Ribosomal_uL5"/>
</dbReference>
<dbReference type="AlphaFoldDB" id="A0A7C2BKV4"/>
<proteinExistence type="inferred from homology"/>
<evidence type="ECO:0000259" key="10">
    <source>
        <dbReference type="Pfam" id="PF00673"/>
    </source>
</evidence>
<dbReference type="SUPFAM" id="SSF55282">
    <property type="entry name" value="RL5-like"/>
    <property type="match status" value="1"/>
</dbReference>
<dbReference type="GO" id="GO:0000049">
    <property type="term" value="F:tRNA binding"/>
    <property type="evidence" value="ECO:0007669"/>
    <property type="project" value="UniProtKB-UniRule"/>
</dbReference>
<dbReference type="GO" id="GO:0003735">
    <property type="term" value="F:structural constituent of ribosome"/>
    <property type="evidence" value="ECO:0007669"/>
    <property type="project" value="InterPro"/>
</dbReference>
<dbReference type="PIRSF" id="PIRSF002161">
    <property type="entry name" value="Ribosomal_L5"/>
    <property type="match status" value="1"/>
</dbReference>
<feature type="domain" description="Large ribosomal subunit protein uL5 C-terminal" evidence="10">
    <location>
        <begin position="80"/>
        <end position="168"/>
    </location>
</feature>
<evidence type="ECO:0000256" key="7">
    <source>
        <dbReference type="HAMAP-Rule" id="MF_01333"/>
    </source>
</evidence>
<evidence type="ECO:0000256" key="3">
    <source>
        <dbReference type="ARBA" id="ARBA00022730"/>
    </source>
</evidence>
<reference evidence="11" key="1">
    <citation type="journal article" date="2020" name="mSystems">
        <title>Genome- and Community-Level Interaction Insights into Carbon Utilization and Element Cycling Functions of Hydrothermarchaeota in Hydrothermal Sediment.</title>
        <authorList>
            <person name="Zhou Z."/>
            <person name="Liu Y."/>
            <person name="Xu W."/>
            <person name="Pan J."/>
            <person name="Luo Z.H."/>
            <person name="Li M."/>
        </authorList>
    </citation>
    <scope>NUCLEOTIDE SEQUENCE [LARGE SCALE GENOMIC DNA]</scope>
    <source>
        <strain evidence="11">SpSt-23</strain>
    </source>
</reference>
<keyword evidence="3 7" id="KW-0699">rRNA-binding</keyword>
<evidence type="ECO:0000256" key="1">
    <source>
        <dbReference type="ARBA" id="ARBA00008553"/>
    </source>
</evidence>
<dbReference type="InterPro" id="IPR022804">
    <property type="entry name" value="Ribosomal_uL5_arc"/>
</dbReference>
<keyword evidence="5 7" id="KW-0689">Ribosomal protein</keyword>
<dbReference type="FunFam" id="3.30.1440.10:FF:000002">
    <property type="entry name" value="60S ribosomal protein L11"/>
    <property type="match status" value="1"/>
</dbReference>
<dbReference type="HAMAP" id="MF_01333_A">
    <property type="entry name" value="Ribosomal_uL5_A"/>
    <property type="match status" value="1"/>
</dbReference>
<dbReference type="GO" id="GO:0006412">
    <property type="term" value="P:translation"/>
    <property type="evidence" value="ECO:0007669"/>
    <property type="project" value="UniProtKB-UniRule"/>
</dbReference>
<name>A0A7C2BKV4_9CREN</name>
<dbReference type="Pfam" id="PF00673">
    <property type="entry name" value="Ribosomal_L5_C"/>
    <property type="match status" value="1"/>
</dbReference>
<sequence length="191" mass="21840">MSTAAVLTPDVEKKIIEKWNSNPMLKPRISKVTVNIGVGAETDRLPKALKVLEELTGAKPVPRRAKKTIKDFNIRKGENIAAIVTLRGDKARNFLRKVFETLGYRLKASYFDDYGNVSVGIKEHIHMPGVRYDPEIGVFGMDVAITIERPGYRIVRRKRCRKRRIPRRHRVNKLEAMVFLKNEFGVEIVGE</sequence>
<evidence type="ECO:0000256" key="4">
    <source>
        <dbReference type="ARBA" id="ARBA00022884"/>
    </source>
</evidence>
<comment type="similarity">
    <text evidence="1 7 8">Belongs to the universal ribosomal protein uL5 family.</text>
</comment>
<keyword evidence="4 7" id="KW-0694">RNA-binding</keyword>
<evidence type="ECO:0000256" key="5">
    <source>
        <dbReference type="ARBA" id="ARBA00022980"/>
    </source>
</evidence>
<evidence type="ECO:0000256" key="6">
    <source>
        <dbReference type="ARBA" id="ARBA00023274"/>
    </source>
</evidence>
<keyword evidence="2 7" id="KW-0820">tRNA-binding</keyword>
<dbReference type="InterPro" id="IPR031309">
    <property type="entry name" value="Ribosomal_uL5_C"/>
</dbReference>
<dbReference type="EMBL" id="DSJT01000022">
    <property type="protein sequence ID" value="HEF87393.1"/>
    <property type="molecule type" value="Genomic_DNA"/>
</dbReference>
<comment type="subunit">
    <text evidence="7">Part of the 50S ribosomal subunit; contacts the 5S rRNA and probably tRNA. Forms a bridge to the 30S subunit in the 70S ribosome.</text>
</comment>
<comment type="caution">
    <text evidence="11">The sequence shown here is derived from an EMBL/GenBank/DDBJ whole genome shotgun (WGS) entry which is preliminary data.</text>
</comment>
<dbReference type="InterPro" id="IPR031310">
    <property type="entry name" value="Ribosomal_uL5_N"/>
</dbReference>
<evidence type="ECO:0000259" key="9">
    <source>
        <dbReference type="Pfam" id="PF00281"/>
    </source>
</evidence>
<evidence type="ECO:0000313" key="11">
    <source>
        <dbReference type="EMBL" id="HEF87393.1"/>
    </source>
</evidence>